<dbReference type="Proteomes" id="UP000735541">
    <property type="component" value="Unassembled WGS sequence"/>
</dbReference>
<organism evidence="1 2">
    <name type="scientific">Streptomyces halstedii</name>
    <dbReference type="NCBI Taxonomy" id="1944"/>
    <lineage>
        <taxon>Bacteria</taxon>
        <taxon>Bacillati</taxon>
        <taxon>Actinomycetota</taxon>
        <taxon>Actinomycetes</taxon>
        <taxon>Kitasatosporales</taxon>
        <taxon>Streptomycetaceae</taxon>
        <taxon>Streptomyces</taxon>
    </lineage>
</organism>
<evidence type="ECO:0000313" key="1">
    <source>
        <dbReference type="EMBL" id="MBV7674073.1"/>
    </source>
</evidence>
<evidence type="ECO:0000313" key="2">
    <source>
        <dbReference type="Proteomes" id="UP000735541"/>
    </source>
</evidence>
<protein>
    <submittedName>
        <fullName evidence="1">Uncharacterized protein</fullName>
    </submittedName>
</protein>
<accession>A0ABS6U0K3</accession>
<name>A0ABS6U0K3_STRHA</name>
<dbReference type="RefSeq" id="WP_228873793.1">
    <property type="nucleotide sequence ID" value="NZ_JAHUVW010000004.1"/>
</dbReference>
<proteinExistence type="predicted"/>
<dbReference type="EMBL" id="JAHUVW010000004">
    <property type="protein sequence ID" value="MBV7674073.1"/>
    <property type="molecule type" value="Genomic_DNA"/>
</dbReference>
<reference evidence="1 2" key="1">
    <citation type="submission" date="2021-07" db="EMBL/GenBank/DDBJ databases">
        <title>Sequencing Streptomyces halstedii LGO-A4 genome an citrus endophytic actinomycete.</title>
        <authorList>
            <person name="Samborskyy M."/>
            <person name="Scott N."/>
            <person name="Deglau R."/>
            <person name="Dickens S."/>
            <person name="Oliveira L.G."/>
        </authorList>
    </citation>
    <scope>NUCLEOTIDE SEQUENCE [LARGE SCALE GENOMIC DNA]</scope>
    <source>
        <strain evidence="1 2">LGO-A4</strain>
    </source>
</reference>
<keyword evidence="2" id="KW-1185">Reference proteome</keyword>
<comment type="caution">
    <text evidence="1">The sequence shown here is derived from an EMBL/GenBank/DDBJ whole genome shotgun (WGS) entry which is preliminary data.</text>
</comment>
<sequence length="76" mass="8415">MYLVTVDPLLGVVAAPRAEEDRDAPTVAALEGCGFQWHAGVQAYLLSTLEVHERRNAAVEVARMLRYGYRHTVCLS</sequence>
<gene>
    <name evidence="1" type="ORF">STHAL_32010</name>
</gene>